<dbReference type="AlphaFoldDB" id="A0A1H6DV22"/>
<dbReference type="EMBL" id="FNVO01000022">
    <property type="protein sequence ID" value="SEG88556.1"/>
    <property type="molecule type" value="Genomic_DNA"/>
</dbReference>
<keyword evidence="3" id="KW-1185">Reference proteome</keyword>
<evidence type="ECO:0000313" key="3">
    <source>
        <dbReference type="Proteomes" id="UP000236723"/>
    </source>
</evidence>
<dbReference type="InterPro" id="IPR011009">
    <property type="entry name" value="Kinase-like_dom_sf"/>
</dbReference>
<accession>A0A1H6DV22</accession>
<organism evidence="2 3">
    <name type="scientific">Thermomonospora echinospora</name>
    <dbReference type="NCBI Taxonomy" id="1992"/>
    <lineage>
        <taxon>Bacteria</taxon>
        <taxon>Bacillati</taxon>
        <taxon>Actinomycetota</taxon>
        <taxon>Actinomycetes</taxon>
        <taxon>Streptosporangiales</taxon>
        <taxon>Thermomonosporaceae</taxon>
        <taxon>Thermomonospora</taxon>
    </lineage>
</organism>
<dbReference type="Proteomes" id="UP000236723">
    <property type="component" value="Unassembled WGS sequence"/>
</dbReference>
<dbReference type="PANTHER" id="PTHR21310">
    <property type="entry name" value="AMINOGLYCOSIDE PHOSPHOTRANSFERASE-RELATED-RELATED"/>
    <property type="match status" value="1"/>
</dbReference>
<feature type="domain" description="Aminoglycoside phosphotransferase" evidence="1">
    <location>
        <begin position="37"/>
        <end position="274"/>
    </location>
</feature>
<sequence>MSASTEETATGLSDALVDWMAGAVRGKIVSFERRPGGGRREAWFVDAETADGTRLELFLRYDRGRADEAEDPFTLQNEARYFLALQDSAVPVPRIHAVHPTEQAILAERVPGQTWFSRLRGEAQRLSIAREFMGILAALHAVDPRRVLPPDRSPETDLRDLVHAEIDRWEALYRRSTEPADPLIDLGLAWVRQNVPDVSEPAVIVQGDTGPGNFLYQDGRVTAVLDWELAHLGDPHDDLAWVTVRAVQEPFTHIPDRLADYAAASGRAVDLDRIRYYRVLAELRILILGHQSSRKTALLSEVGNGLIYMALHRRLMVEALADATGTKIDPPAPLPATACDNEWLYDAAIAQIGEIIVPRSEDPFVILRSKGVARILKYLRESERLADAKRHRDLEDLESLLGTRPDTVAEGLARLSEGLRHGAVTLSAALPVLYRWVLRETQVCRPAMGRLAERRFDPLS</sequence>
<dbReference type="Pfam" id="PF01636">
    <property type="entry name" value="APH"/>
    <property type="match status" value="1"/>
</dbReference>
<evidence type="ECO:0000313" key="2">
    <source>
        <dbReference type="EMBL" id="SEG88556.1"/>
    </source>
</evidence>
<gene>
    <name evidence="2" type="ORF">SAMN04489712_12230</name>
</gene>
<dbReference type="GO" id="GO:0016740">
    <property type="term" value="F:transferase activity"/>
    <property type="evidence" value="ECO:0007669"/>
    <property type="project" value="UniProtKB-KW"/>
</dbReference>
<reference evidence="3" key="1">
    <citation type="submission" date="2016-10" db="EMBL/GenBank/DDBJ databases">
        <authorList>
            <person name="Varghese N."/>
            <person name="Submissions S."/>
        </authorList>
    </citation>
    <scope>NUCLEOTIDE SEQUENCE [LARGE SCALE GENOMIC DNA]</scope>
    <source>
        <strain evidence="3">DSM 43163</strain>
    </source>
</reference>
<protein>
    <submittedName>
        <fullName evidence="2">Phosphotransferase enzyme family protein</fullName>
    </submittedName>
</protein>
<dbReference type="SUPFAM" id="SSF56112">
    <property type="entry name" value="Protein kinase-like (PK-like)"/>
    <property type="match status" value="1"/>
</dbReference>
<evidence type="ECO:0000259" key="1">
    <source>
        <dbReference type="Pfam" id="PF01636"/>
    </source>
</evidence>
<dbReference type="InterPro" id="IPR041726">
    <property type="entry name" value="ACAD10_11_N"/>
</dbReference>
<dbReference type="InterPro" id="IPR002575">
    <property type="entry name" value="Aminoglycoside_PTrfase"/>
</dbReference>
<keyword evidence="2" id="KW-0808">Transferase</keyword>
<dbReference type="OrthoDB" id="115252at2"/>
<proteinExistence type="predicted"/>
<name>A0A1H6DV22_9ACTN</name>
<dbReference type="Gene3D" id="3.90.1200.10">
    <property type="match status" value="1"/>
</dbReference>
<dbReference type="CDD" id="cd05154">
    <property type="entry name" value="ACAD10_11_N-like"/>
    <property type="match status" value="1"/>
</dbReference>
<dbReference type="InterPro" id="IPR051678">
    <property type="entry name" value="AGP_Transferase"/>
</dbReference>